<feature type="chain" id="PRO_5002714567" evidence="3">
    <location>
        <begin position="21"/>
        <end position="549"/>
    </location>
</feature>
<dbReference type="EMBL" id="DS469549">
    <property type="protein sequence ID" value="EDO43922.1"/>
    <property type="molecule type" value="Genomic_DNA"/>
</dbReference>
<keyword evidence="5" id="KW-1185">Reference proteome</keyword>
<dbReference type="HOGENOM" id="CLU_496376_0_0_1"/>
<keyword evidence="2" id="KW-1133">Transmembrane helix</keyword>
<dbReference type="GO" id="GO:0005856">
    <property type="term" value="C:cytoskeleton"/>
    <property type="evidence" value="ECO:0000318"/>
    <property type="project" value="GO_Central"/>
</dbReference>
<dbReference type="AlphaFoldDB" id="A7RX89"/>
<feature type="compositionally biased region" description="Low complexity" evidence="1">
    <location>
        <begin position="509"/>
        <end position="535"/>
    </location>
</feature>
<dbReference type="KEGG" id="nve:5515937"/>
<feature type="transmembrane region" description="Helical" evidence="2">
    <location>
        <begin position="280"/>
        <end position="305"/>
    </location>
</feature>
<keyword evidence="2" id="KW-0812">Transmembrane</keyword>
<feature type="compositionally biased region" description="Low complexity" evidence="1">
    <location>
        <begin position="427"/>
        <end position="450"/>
    </location>
</feature>
<dbReference type="eggNOG" id="ENOG502S8HK">
    <property type="taxonomic scope" value="Eukaryota"/>
</dbReference>
<gene>
    <name evidence="4" type="ORF">NEMVEDRAFT_v1g241308</name>
</gene>
<feature type="signal peptide" evidence="3">
    <location>
        <begin position="1"/>
        <end position="20"/>
    </location>
</feature>
<organism evidence="4 5">
    <name type="scientific">Nematostella vectensis</name>
    <name type="common">Starlet sea anemone</name>
    <dbReference type="NCBI Taxonomy" id="45351"/>
    <lineage>
        <taxon>Eukaryota</taxon>
        <taxon>Metazoa</taxon>
        <taxon>Cnidaria</taxon>
        <taxon>Anthozoa</taxon>
        <taxon>Hexacorallia</taxon>
        <taxon>Actiniaria</taxon>
        <taxon>Edwardsiidae</taxon>
        <taxon>Nematostella</taxon>
    </lineage>
</organism>
<reference evidence="4 5" key="1">
    <citation type="journal article" date="2007" name="Science">
        <title>Sea anemone genome reveals ancestral eumetazoan gene repertoire and genomic organization.</title>
        <authorList>
            <person name="Putnam N.H."/>
            <person name="Srivastava M."/>
            <person name="Hellsten U."/>
            <person name="Dirks B."/>
            <person name="Chapman J."/>
            <person name="Salamov A."/>
            <person name="Terry A."/>
            <person name="Shapiro H."/>
            <person name="Lindquist E."/>
            <person name="Kapitonov V.V."/>
            <person name="Jurka J."/>
            <person name="Genikhovich G."/>
            <person name="Grigoriev I.V."/>
            <person name="Lucas S.M."/>
            <person name="Steele R.E."/>
            <person name="Finnerty J.R."/>
            <person name="Technau U."/>
            <person name="Martindale M.Q."/>
            <person name="Rokhsar D.S."/>
        </authorList>
    </citation>
    <scope>NUCLEOTIDE SEQUENCE [LARGE SCALE GENOMIC DNA]</scope>
    <source>
        <strain evidence="5">CH2 X CH6</strain>
    </source>
</reference>
<dbReference type="InParanoid" id="A7RX89"/>
<evidence type="ECO:0000256" key="1">
    <source>
        <dbReference type="SAM" id="MobiDB-lite"/>
    </source>
</evidence>
<evidence type="ECO:0000313" key="5">
    <source>
        <dbReference type="Proteomes" id="UP000001593"/>
    </source>
</evidence>
<feature type="compositionally biased region" description="Polar residues" evidence="1">
    <location>
        <begin position="451"/>
        <end position="460"/>
    </location>
</feature>
<evidence type="ECO:0000256" key="2">
    <source>
        <dbReference type="SAM" id="Phobius"/>
    </source>
</evidence>
<protein>
    <submittedName>
        <fullName evidence="4">Uncharacterized protein</fullName>
    </submittedName>
</protein>
<dbReference type="GO" id="GO:0051015">
    <property type="term" value="F:actin filament binding"/>
    <property type="evidence" value="ECO:0000318"/>
    <property type="project" value="GO_Central"/>
</dbReference>
<keyword evidence="2" id="KW-0472">Membrane</keyword>
<name>A7RX89_NEMVE</name>
<evidence type="ECO:0000256" key="3">
    <source>
        <dbReference type="SAM" id="SignalP"/>
    </source>
</evidence>
<proteinExistence type="predicted"/>
<dbReference type="Proteomes" id="UP000001593">
    <property type="component" value="Unassembled WGS sequence"/>
</dbReference>
<dbReference type="OrthoDB" id="5989591at2759"/>
<accession>A7RX89</accession>
<dbReference type="GO" id="GO:0030036">
    <property type="term" value="P:actin cytoskeleton organization"/>
    <property type="evidence" value="ECO:0000318"/>
    <property type="project" value="GO_Central"/>
</dbReference>
<keyword evidence="3" id="KW-0732">Signal</keyword>
<feature type="compositionally biased region" description="Basic and acidic residues" evidence="1">
    <location>
        <begin position="412"/>
        <end position="426"/>
    </location>
</feature>
<feature type="region of interest" description="Disordered" evidence="1">
    <location>
        <begin position="314"/>
        <end position="549"/>
    </location>
</feature>
<evidence type="ECO:0000313" key="4">
    <source>
        <dbReference type="EMBL" id="EDO43922.1"/>
    </source>
</evidence>
<sequence>MAKGLWLIAVALVLCTGGFAKGYLDVIRQQRGDLFTNPRWSVAMTEKGCSGYSHYEACENFDGRPTGAYCYSNENCCKHCQCSLAAPNFLINERRCVSDYNFTSHLFRGSKGCTFRLVPDDFHDPESRTSEPCEFNDLSLPVLNTQTSGSHKIDICDIYTWSVSECSVKTGAYFSRAGRWVDTWDAGTNQNVFTLSTRNNWMTVMYLMWNNKLPTRYHGYLMSLDVKCKRKFNRSTISSCLLFKTNGTQKEARPTTLPPLNDTIAPGYDEKTPSGDTSHLILIIVLSLVCVLFLLLLVVLLCILYRRRLGRRQSYRPKRRRKAPDEGAVSIEVAQEPSSSNHGNLGTVYDSIKSPTIQSPDYATPDEPANYQDLLPRQPGSPGYMTLMRTDSEGYLLPIDASPPADISLTRPESRAPPRSESRSSSRPESSGSLRPGTSTSSKSKSGTTSRPESSATSIPKFSATLRPESSTTSGSDSSPTSKPGSSPNSGPESSPNSRPESSPDSRPESSTTSRPESSMTSRPESSPNSRPESSAPLSPHEYHVLEEP</sequence>
<feature type="compositionally biased region" description="Low complexity" evidence="1">
    <location>
        <begin position="467"/>
        <end position="501"/>
    </location>
</feature>